<gene>
    <name evidence="1" type="ORF">CDAR_526841</name>
</gene>
<sequence length="81" mass="9129">MICRALQQLKSNPSPYACYQSIINGLKNMDGKLVITSFQKSSAKNGRPLAWNEQRVVERGPSWEIRFFHCPQRGEDSGDSG</sequence>
<comment type="caution">
    <text evidence="1">The sequence shown here is derived from an EMBL/GenBank/DDBJ whole genome shotgun (WGS) entry which is preliminary data.</text>
</comment>
<organism evidence="1 2">
    <name type="scientific">Caerostris darwini</name>
    <dbReference type="NCBI Taxonomy" id="1538125"/>
    <lineage>
        <taxon>Eukaryota</taxon>
        <taxon>Metazoa</taxon>
        <taxon>Ecdysozoa</taxon>
        <taxon>Arthropoda</taxon>
        <taxon>Chelicerata</taxon>
        <taxon>Arachnida</taxon>
        <taxon>Araneae</taxon>
        <taxon>Araneomorphae</taxon>
        <taxon>Entelegynae</taxon>
        <taxon>Araneoidea</taxon>
        <taxon>Araneidae</taxon>
        <taxon>Caerostris</taxon>
    </lineage>
</organism>
<reference evidence="1 2" key="1">
    <citation type="submission" date="2021-06" db="EMBL/GenBank/DDBJ databases">
        <title>Caerostris darwini draft genome.</title>
        <authorList>
            <person name="Kono N."/>
            <person name="Arakawa K."/>
        </authorList>
    </citation>
    <scope>NUCLEOTIDE SEQUENCE [LARGE SCALE GENOMIC DNA]</scope>
</reference>
<name>A0AAV4Q5I1_9ARAC</name>
<dbReference type="Proteomes" id="UP001054837">
    <property type="component" value="Unassembled WGS sequence"/>
</dbReference>
<accession>A0AAV4Q5I1</accession>
<protein>
    <submittedName>
        <fullName evidence="1">Uncharacterized protein</fullName>
    </submittedName>
</protein>
<keyword evidence="2" id="KW-1185">Reference proteome</keyword>
<evidence type="ECO:0000313" key="2">
    <source>
        <dbReference type="Proteomes" id="UP001054837"/>
    </source>
</evidence>
<evidence type="ECO:0000313" key="1">
    <source>
        <dbReference type="EMBL" id="GIY03684.1"/>
    </source>
</evidence>
<proteinExistence type="predicted"/>
<dbReference type="EMBL" id="BPLQ01003839">
    <property type="protein sequence ID" value="GIY03684.1"/>
    <property type="molecule type" value="Genomic_DNA"/>
</dbReference>
<dbReference type="AlphaFoldDB" id="A0AAV4Q5I1"/>